<feature type="compositionally biased region" description="Acidic residues" evidence="1">
    <location>
        <begin position="50"/>
        <end position="61"/>
    </location>
</feature>
<dbReference type="AlphaFoldDB" id="A0A392UT89"/>
<feature type="non-terminal residue" evidence="2">
    <location>
        <position position="1"/>
    </location>
</feature>
<organism evidence="2 3">
    <name type="scientific">Trifolium medium</name>
    <dbReference type="NCBI Taxonomy" id="97028"/>
    <lineage>
        <taxon>Eukaryota</taxon>
        <taxon>Viridiplantae</taxon>
        <taxon>Streptophyta</taxon>
        <taxon>Embryophyta</taxon>
        <taxon>Tracheophyta</taxon>
        <taxon>Spermatophyta</taxon>
        <taxon>Magnoliopsida</taxon>
        <taxon>eudicotyledons</taxon>
        <taxon>Gunneridae</taxon>
        <taxon>Pentapetalae</taxon>
        <taxon>rosids</taxon>
        <taxon>fabids</taxon>
        <taxon>Fabales</taxon>
        <taxon>Fabaceae</taxon>
        <taxon>Papilionoideae</taxon>
        <taxon>50 kb inversion clade</taxon>
        <taxon>NPAAA clade</taxon>
        <taxon>Hologalegina</taxon>
        <taxon>IRL clade</taxon>
        <taxon>Trifolieae</taxon>
        <taxon>Trifolium</taxon>
    </lineage>
</organism>
<feature type="region of interest" description="Disordered" evidence="1">
    <location>
        <begin position="1"/>
        <end position="75"/>
    </location>
</feature>
<name>A0A392UT89_9FABA</name>
<evidence type="ECO:0000313" key="3">
    <source>
        <dbReference type="Proteomes" id="UP000265520"/>
    </source>
</evidence>
<protein>
    <submittedName>
        <fullName evidence="2">Uncharacterized protein</fullName>
    </submittedName>
</protein>
<sequence>ITGADIAHVPTEDKKQKRVANSVSEKEKVIKKKRTQKKKAPSAGRKLVIQEEDNEETDEEPLQLKRKRTESDKDQ</sequence>
<comment type="caution">
    <text evidence="2">The sequence shown here is derived from an EMBL/GenBank/DDBJ whole genome shotgun (WGS) entry which is preliminary data.</text>
</comment>
<proteinExistence type="predicted"/>
<evidence type="ECO:0000256" key="1">
    <source>
        <dbReference type="SAM" id="MobiDB-lite"/>
    </source>
</evidence>
<feature type="non-terminal residue" evidence="2">
    <location>
        <position position="75"/>
    </location>
</feature>
<dbReference type="EMBL" id="LXQA010967989">
    <property type="protein sequence ID" value="MCI79186.1"/>
    <property type="molecule type" value="Genomic_DNA"/>
</dbReference>
<reference evidence="2 3" key="1">
    <citation type="journal article" date="2018" name="Front. Plant Sci.">
        <title>Red Clover (Trifolium pratense) and Zigzag Clover (T. medium) - A Picture of Genomic Similarities and Differences.</title>
        <authorList>
            <person name="Dluhosova J."/>
            <person name="Istvanek J."/>
            <person name="Nedelnik J."/>
            <person name="Repkova J."/>
        </authorList>
    </citation>
    <scope>NUCLEOTIDE SEQUENCE [LARGE SCALE GENOMIC DNA]</scope>
    <source>
        <strain evidence="3">cv. 10/8</strain>
        <tissue evidence="2">Leaf</tissue>
    </source>
</reference>
<keyword evidence="3" id="KW-1185">Reference proteome</keyword>
<dbReference type="Proteomes" id="UP000265520">
    <property type="component" value="Unassembled WGS sequence"/>
</dbReference>
<evidence type="ECO:0000313" key="2">
    <source>
        <dbReference type="EMBL" id="MCI79186.1"/>
    </source>
</evidence>
<feature type="compositionally biased region" description="Basic residues" evidence="1">
    <location>
        <begin position="29"/>
        <end position="40"/>
    </location>
</feature>
<accession>A0A392UT89</accession>